<name>A0A2N0NIL6_9GLOM</name>
<accession>A0A2N0NIL6</accession>
<reference evidence="2 3" key="1">
    <citation type="submission" date="2016-04" db="EMBL/GenBank/DDBJ databases">
        <title>Genome analyses suggest a sexual origin of heterokaryosis in a supposedly ancient asexual fungus.</title>
        <authorList>
            <person name="Ropars J."/>
            <person name="Sedzielewska K."/>
            <person name="Noel J."/>
            <person name="Charron P."/>
            <person name="Farinelli L."/>
            <person name="Marton T."/>
            <person name="Kruger M."/>
            <person name="Pelin A."/>
            <person name="Brachmann A."/>
            <person name="Corradi N."/>
        </authorList>
    </citation>
    <scope>NUCLEOTIDE SEQUENCE [LARGE SCALE GENOMIC DNA]</scope>
    <source>
        <strain evidence="2 3">A5</strain>
    </source>
</reference>
<evidence type="ECO:0000313" key="2">
    <source>
        <dbReference type="EMBL" id="PKB94414.1"/>
    </source>
</evidence>
<comment type="caution">
    <text evidence="2">The sequence shown here is derived from an EMBL/GenBank/DDBJ whole genome shotgun (WGS) entry which is preliminary data.</text>
</comment>
<dbReference type="Proteomes" id="UP000232722">
    <property type="component" value="Unassembled WGS sequence"/>
</dbReference>
<proteinExistence type="predicted"/>
<sequence>MSFLALIKRPTPSLTRQLNPRNLERVDYNVGPPSRKRHKKPVPQPPPEPSSSPSLHSLSIPSTPLPLCLKCPQHCF</sequence>
<evidence type="ECO:0000313" key="3">
    <source>
        <dbReference type="Proteomes" id="UP000232722"/>
    </source>
</evidence>
<dbReference type="EMBL" id="LLXJ01006103">
    <property type="protein sequence ID" value="PKB94414.1"/>
    <property type="molecule type" value="Genomic_DNA"/>
</dbReference>
<gene>
    <name evidence="2" type="ORF">RhiirA5_438828</name>
</gene>
<organism evidence="2 3">
    <name type="scientific">Rhizophagus irregularis</name>
    <dbReference type="NCBI Taxonomy" id="588596"/>
    <lineage>
        <taxon>Eukaryota</taxon>
        <taxon>Fungi</taxon>
        <taxon>Fungi incertae sedis</taxon>
        <taxon>Mucoromycota</taxon>
        <taxon>Glomeromycotina</taxon>
        <taxon>Glomeromycetes</taxon>
        <taxon>Glomerales</taxon>
        <taxon>Glomeraceae</taxon>
        <taxon>Rhizophagus</taxon>
    </lineage>
</organism>
<feature type="region of interest" description="Disordered" evidence="1">
    <location>
        <begin position="1"/>
        <end position="58"/>
    </location>
</feature>
<evidence type="ECO:0000256" key="1">
    <source>
        <dbReference type="SAM" id="MobiDB-lite"/>
    </source>
</evidence>
<dbReference type="AlphaFoldDB" id="A0A2N0NIL6"/>
<reference evidence="2 3" key="2">
    <citation type="submission" date="2017-09" db="EMBL/GenBank/DDBJ databases">
        <title>Extensive intraspecific genome diversity in a model arbuscular mycorrhizal fungus.</title>
        <authorList>
            <person name="Chen E.C."/>
            <person name="Morin E."/>
            <person name="Beaudet D."/>
            <person name="Noel J."/>
            <person name="Ndikumana S."/>
            <person name="Charron P."/>
            <person name="St-Onge C."/>
            <person name="Giorgi J."/>
            <person name="Grigoriev I.V."/>
            <person name="Roux C."/>
            <person name="Martin F.M."/>
            <person name="Corradi N."/>
        </authorList>
    </citation>
    <scope>NUCLEOTIDE SEQUENCE [LARGE SCALE GENOMIC DNA]</scope>
    <source>
        <strain evidence="2 3">A5</strain>
    </source>
</reference>
<protein>
    <submittedName>
        <fullName evidence="2">Uncharacterized protein</fullName>
    </submittedName>
</protein>